<protein>
    <recommendedName>
        <fullName evidence="3">Restriction endonuclease</fullName>
    </recommendedName>
</protein>
<dbReference type="AlphaFoldDB" id="A0A2A7B9C0"/>
<dbReference type="InterPro" id="IPR043091">
    <property type="entry name" value="Restr_endonucII_AvaI/BsoBI_hel"/>
</dbReference>
<dbReference type="GO" id="GO:0003677">
    <property type="term" value="F:DNA binding"/>
    <property type="evidence" value="ECO:0007669"/>
    <property type="project" value="InterPro"/>
</dbReference>
<dbReference type="EMBL" id="NOUV01000005">
    <property type="protein sequence ID" value="PDX88000.1"/>
    <property type="molecule type" value="Genomic_DNA"/>
</dbReference>
<dbReference type="Gene3D" id="1.10.238.90">
    <property type="entry name" value="Restriction endonuclease BsobI, helical domain"/>
    <property type="match status" value="1"/>
</dbReference>
<dbReference type="GO" id="GO:0009307">
    <property type="term" value="P:DNA restriction-modification system"/>
    <property type="evidence" value="ECO:0007669"/>
    <property type="project" value="InterPro"/>
</dbReference>
<reference evidence="1 2" key="1">
    <citation type="journal article" date="2017" name="Front. Microbiol.">
        <title>New Insights into the Diversity of the Genus Faecalibacterium.</title>
        <authorList>
            <person name="Benevides L."/>
            <person name="Burman S."/>
            <person name="Martin R."/>
            <person name="Robert V."/>
            <person name="Thomas M."/>
            <person name="Miquel S."/>
            <person name="Chain F."/>
            <person name="Sokol H."/>
            <person name="Bermudez-Humaran L.G."/>
            <person name="Morrison M."/>
            <person name="Langella P."/>
            <person name="Azevedo V.A."/>
            <person name="Chatel J.M."/>
            <person name="Soares S."/>
        </authorList>
    </citation>
    <scope>NUCLEOTIDE SEQUENCE [LARGE SCALE GENOMIC DNA]</scope>
    <source>
        <strain evidence="1 2">AHMP21</strain>
    </source>
</reference>
<gene>
    <name evidence="1" type="ORF">CHR60_03000</name>
</gene>
<dbReference type="RefSeq" id="WP_097791659.1">
    <property type="nucleotide sequence ID" value="NZ_NOUV01000005.1"/>
</dbReference>
<dbReference type="Pfam" id="PF09194">
    <property type="entry name" value="Endonuc-BsobI"/>
    <property type="match status" value="1"/>
</dbReference>
<evidence type="ECO:0000313" key="1">
    <source>
        <dbReference type="EMBL" id="PDX88000.1"/>
    </source>
</evidence>
<dbReference type="InterPro" id="IPR015277">
    <property type="entry name" value="Restrct_endonuc_II_AvaI/BsoBI"/>
</dbReference>
<proteinExistence type="predicted"/>
<sequence length="319" mass="35439">MAFNKYIRNAGDLVTSHEQTRTGFLKIALEKNRLGDPYIKNSLAFKSMVSGATCPEALLSMPEVRPFLLSASGLSDKSLNYLDESDQTKAIEELIKNFLKPAGKHFIDETIYRYLLIKGDAVGGSMRNRIGALGQERLIRCILSCMAVQNISYQWAENISGKFPWYDQTDNDLDIERRMKALCWQTAAGKKRLLAFNMNISTVRKNVDICLFDSDAVGFRNGKIAFEPDKALMMGELKGGIDPAGADEHWKTANTALERIRTTFASAGHPVQTSFVGAAIETAMAEEIYSQLQAGIMTNAANLTNDNQLVAYCNWLLNL</sequence>
<comment type="caution">
    <text evidence="1">The sequence shown here is derived from an EMBL/GenBank/DDBJ whole genome shotgun (WGS) entry which is preliminary data.</text>
</comment>
<evidence type="ECO:0008006" key="3">
    <source>
        <dbReference type="Google" id="ProtNLM"/>
    </source>
</evidence>
<dbReference type="GO" id="GO:0009036">
    <property type="term" value="F:type II site-specific deoxyribonuclease activity"/>
    <property type="evidence" value="ECO:0007669"/>
    <property type="project" value="InterPro"/>
</dbReference>
<dbReference type="Gene3D" id="3.40.91.10">
    <property type="match status" value="1"/>
</dbReference>
<dbReference type="SUPFAM" id="SSF52980">
    <property type="entry name" value="Restriction endonuclease-like"/>
    <property type="match status" value="1"/>
</dbReference>
<dbReference type="InterPro" id="IPR011335">
    <property type="entry name" value="Restrct_endonuc-II-like"/>
</dbReference>
<evidence type="ECO:0000313" key="2">
    <source>
        <dbReference type="Proteomes" id="UP000220904"/>
    </source>
</evidence>
<dbReference type="OrthoDB" id="1551434at2"/>
<dbReference type="Proteomes" id="UP000220904">
    <property type="component" value="Unassembled WGS sequence"/>
</dbReference>
<organism evidence="1 2">
    <name type="scientific">Faecalibacterium prausnitzii</name>
    <dbReference type="NCBI Taxonomy" id="853"/>
    <lineage>
        <taxon>Bacteria</taxon>
        <taxon>Bacillati</taxon>
        <taxon>Bacillota</taxon>
        <taxon>Clostridia</taxon>
        <taxon>Eubacteriales</taxon>
        <taxon>Oscillospiraceae</taxon>
        <taxon>Faecalibacterium</taxon>
    </lineage>
</organism>
<accession>A0A2A7B9C0</accession>
<dbReference type="CDD" id="cd22315">
    <property type="entry name" value="BsoBI-like"/>
    <property type="match status" value="1"/>
</dbReference>
<name>A0A2A7B9C0_9FIRM</name>